<keyword evidence="3" id="KW-1185">Reference proteome</keyword>
<evidence type="ECO:0000313" key="2">
    <source>
        <dbReference type="EMBL" id="KAG2284248.1"/>
    </source>
</evidence>
<feature type="region of interest" description="Disordered" evidence="1">
    <location>
        <begin position="1"/>
        <end position="28"/>
    </location>
</feature>
<dbReference type="EMBL" id="JAAMPC010000011">
    <property type="protein sequence ID" value="KAG2284248.1"/>
    <property type="molecule type" value="Genomic_DNA"/>
</dbReference>
<protein>
    <submittedName>
        <fullName evidence="2">Uncharacterized protein</fullName>
    </submittedName>
</protein>
<accession>A0A8X7RAE7</accession>
<gene>
    <name evidence="2" type="ORF">Bca52824_055468</name>
</gene>
<reference evidence="2 3" key="1">
    <citation type="submission" date="2020-02" db="EMBL/GenBank/DDBJ databases">
        <authorList>
            <person name="Ma Q."/>
            <person name="Huang Y."/>
            <person name="Song X."/>
            <person name="Pei D."/>
        </authorList>
    </citation>
    <scope>NUCLEOTIDE SEQUENCE [LARGE SCALE GENOMIC DNA]</scope>
    <source>
        <strain evidence="2">Sxm20200214</strain>
        <tissue evidence="2">Leaf</tissue>
    </source>
</reference>
<dbReference type="Proteomes" id="UP000886595">
    <property type="component" value="Unassembled WGS sequence"/>
</dbReference>
<comment type="caution">
    <text evidence="2">The sequence shown here is derived from an EMBL/GenBank/DDBJ whole genome shotgun (WGS) entry which is preliminary data.</text>
</comment>
<evidence type="ECO:0000256" key="1">
    <source>
        <dbReference type="SAM" id="MobiDB-lite"/>
    </source>
</evidence>
<organism evidence="2 3">
    <name type="scientific">Brassica carinata</name>
    <name type="common">Ethiopian mustard</name>
    <name type="synonym">Abyssinian cabbage</name>
    <dbReference type="NCBI Taxonomy" id="52824"/>
    <lineage>
        <taxon>Eukaryota</taxon>
        <taxon>Viridiplantae</taxon>
        <taxon>Streptophyta</taxon>
        <taxon>Embryophyta</taxon>
        <taxon>Tracheophyta</taxon>
        <taxon>Spermatophyta</taxon>
        <taxon>Magnoliopsida</taxon>
        <taxon>eudicotyledons</taxon>
        <taxon>Gunneridae</taxon>
        <taxon>Pentapetalae</taxon>
        <taxon>rosids</taxon>
        <taxon>malvids</taxon>
        <taxon>Brassicales</taxon>
        <taxon>Brassicaceae</taxon>
        <taxon>Brassiceae</taxon>
        <taxon>Brassica</taxon>
    </lineage>
</organism>
<name>A0A8X7RAE7_BRACI</name>
<proteinExistence type="predicted"/>
<dbReference type="AlphaFoldDB" id="A0A8X7RAE7"/>
<sequence length="109" mass="11829">MSRDVLVDEGSSPAVVHPNGNSNGHFPGCHSPDSGVLVSDISFGTFGSELLFSDSCDLLPPSQQGLIIGLQATVMPPSPVVIEECHKDPGFLNYVRRFKIIYLSKHRQH</sequence>
<evidence type="ECO:0000313" key="3">
    <source>
        <dbReference type="Proteomes" id="UP000886595"/>
    </source>
</evidence>